<dbReference type="SMART" id="SM00028">
    <property type="entry name" value="TPR"/>
    <property type="match status" value="3"/>
</dbReference>
<evidence type="ECO:0000313" key="3">
    <source>
        <dbReference type="EMBL" id="KAJ5719784.1"/>
    </source>
</evidence>
<dbReference type="AlphaFoldDB" id="A0AAD6MUY4"/>
<sequence length="970" mass="109562">MVRFKFAKSSASQEINEFSNTVQDIHRDFIQISSNYSIISFYELRPYMALGLIVEEYSARLDLPAESDVFGMDTNHVEICRFKDKADKNYQLVLDATDMLISKLRPFTNDLPDPPQRFEGGRTFSSASTLNKITAKGPDLTFGKSMDWAESQTDLPSRPHGMIHSPRTFSHNMNSTQGFPSSDNPWTTTVAPYNPHNSPGADITPSQYGMSHPARIMPTPVPHNSPGPRSRNPQPLLHNVPPFQLSNFYPRDDVIMAIETHFKEYQILTQTPVFCLFGEGGVGKTQSALRYINSHLIGLQAVFWISADQETKIAAEFFGIVRHLGNKQTSLTLEQCREWFKDWLQQNDSWLIVFDNLDDPKDLKSHWPVPIGGGGSIILTSRKQLPQYGSYATKQKQVMSFNESEGARFLFSLLEPEESEVGSAKELVKRLGGLPLAIAHVASYLHQNPMPLQDLLELLEETETLIVEEYDAADTSISYERTLASAWTLSIDSVERSAGAKDILSLFAILDPDRIPSELVKHFNNPKAASVSAVFAKRAEHARAMNEVHKSSLVRTSDRGTVSTMHRLVQDAVRRRWNTSQWQRAIDLSSFALYQVYPRQVMGQSMASQYAECHKYNAHLLSMERLFRKSQLSLHASWEFAETLAHAGWYYYERGQAPTALSLLHTAESICLKLGAPGDDPTVALVYALVCNNLGAVINTKDMNLRLQASEYAFKAIQCRERFLSRDDPEIQQLATTYSNYANNLNGLGRVERAQEYYLKGIEIRENCPGAMPALLELNYYNYGYFFWRNRNFEQAMPYITKAISVASDNEHNGLTLYTRYLYGNLKLHFGERDAAYDIHRACLKSRVELEGEAHHLSGVSLHKVGCLAYDRADIPTAIDHLRRACTCFRSSQSAEKGRLPRSLLKLGHIIMNASQSSFAIGYSTVEAASENEWRLLINEGLKLARQFKGETFTYTCDADGDSLVRPTFW</sequence>
<dbReference type="InterPro" id="IPR056681">
    <property type="entry name" value="DUF7779"/>
</dbReference>
<dbReference type="Gene3D" id="1.25.40.10">
    <property type="entry name" value="Tetratricopeptide repeat domain"/>
    <property type="match status" value="2"/>
</dbReference>
<dbReference type="InterPro" id="IPR019734">
    <property type="entry name" value="TPR_rpt"/>
</dbReference>
<keyword evidence="4" id="KW-1185">Reference proteome</keyword>
<reference evidence="3" key="1">
    <citation type="journal article" date="2023" name="IMA Fungus">
        <title>Comparative genomic study of the Penicillium genus elucidates a diverse pangenome and 15 lateral gene transfer events.</title>
        <authorList>
            <person name="Petersen C."/>
            <person name="Sorensen T."/>
            <person name="Nielsen M.R."/>
            <person name="Sondergaard T.E."/>
            <person name="Sorensen J.L."/>
            <person name="Fitzpatrick D.A."/>
            <person name="Frisvad J.C."/>
            <person name="Nielsen K.L."/>
        </authorList>
    </citation>
    <scope>NUCLEOTIDE SEQUENCE</scope>
    <source>
        <strain evidence="3">IBT 17514</strain>
    </source>
</reference>
<evidence type="ECO:0000313" key="4">
    <source>
        <dbReference type="Proteomes" id="UP001215712"/>
    </source>
</evidence>
<dbReference type="Pfam" id="PF13181">
    <property type="entry name" value="TPR_8"/>
    <property type="match status" value="2"/>
</dbReference>
<protein>
    <submittedName>
        <fullName evidence="3">Nb-arc and tpr domain protein</fullName>
    </submittedName>
</protein>
<dbReference type="PANTHER" id="PTHR35205:SF1">
    <property type="entry name" value="ZU5 DOMAIN-CONTAINING PROTEIN"/>
    <property type="match status" value="1"/>
</dbReference>
<feature type="domain" description="DUF7779" evidence="2">
    <location>
        <begin position="497"/>
        <end position="580"/>
    </location>
</feature>
<dbReference type="SUPFAM" id="SSF48452">
    <property type="entry name" value="TPR-like"/>
    <property type="match status" value="1"/>
</dbReference>
<dbReference type="InterPro" id="IPR011990">
    <property type="entry name" value="TPR-like_helical_dom_sf"/>
</dbReference>
<keyword evidence="1" id="KW-0802">TPR repeat</keyword>
<dbReference type="SUPFAM" id="SSF52540">
    <property type="entry name" value="P-loop containing nucleoside triphosphate hydrolases"/>
    <property type="match status" value="1"/>
</dbReference>
<proteinExistence type="predicted"/>
<dbReference type="EMBL" id="JAQJAN010000010">
    <property type="protein sequence ID" value="KAJ5719784.1"/>
    <property type="molecule type" value="Genomic_DNA"/>
</dbReference>
<accession>A0AAD6MUY4</accession>
<dbReference type="GO" id="GO:0043531">
    <property type="term" value="F:ADP binding"/>
    <property type="evidence" value="ECO:0007669"/>
    <property type="project" value="InterPro"/>
</dbReference>
<gene>
    <name evidence="3" type="ORF">N7493_007362</name>
</gene>
<name>A0AAD6MUY4_9EURO</name>
<dbReference type="PANTHER" id="PTHR35205">
    <property type="entry name" value="NB-ARC AND TPR DOMAIN PROTEIN"/>
    <property type="match status" value="1"/>
</dbReference>
<dbReference type="InterPro" id="IPR027417">
    <property type="entry name" value="P-loop_NTPase"/>
</dbReference>
<evidence type="ECO:0000256" key="1">
    <source>
        <dbReference type="PROSITE-ProRule" id="PRU00339"/>
    </source>
</evidence>
<dbReference type="Gene3D" id="3.40.50.300">
    <property type="entry name" value="P-loop containing nucleotide triphosphate hydrolases"/>
    <property type="match status" value="1"/>
</dbReference>
<dbReference type="Pfam" id="PF25000">
    <property type="entry name" value="DUF7779"/>
    <property type="match status" value="1"/>
</dbReference>
<feature type="repeat" description="TPR" evidence="1">
    <location>
        <begin position="777"/>
        <end position="810"/>
    </location>
</feature>
<comment type="caution">
    <text evidence="3">The sequence shown here is derived from an EMBL/GenBank/DDBJ whole genome shotgun (WGS) entry which is preliminary data.</text>
</comment>
<evidence type="ECO:0000259" key="2">
    <source>
        <dbReference type="Pfam" id="PF25000"/>
    </source>
</evidence>
<dbReference type="PROSITE" id="PS50005">
    <property type="entry name" value="TPR"/>
    <property type="match status" value="1"/>
</dbReference>
<dbReference type="Proteomes" id="UP001215712">
    <property type="component" value="Unassembled WGS sequence"/>
</dbReference>
<organism evidence="3 4">
    <name type="scientific">Penicillium malachiteum</name>
    <dbReference type="NCBI Taxonomy" id="1324776"/>
    <lineage>
        <taxon>Eukaryota</taxon>
        <taxon>Fungi</taxon>
        <taxon>Dikarya</taxon>
        <taxon>Ascomycota</taxon>
        <taxon>Pezizomycotina</taxon>
        <taxon>Eurotiomycetes</taxon>
        <taxon>Eurotiomycetidae</taxon>
        <taxon>Eurotiales</taxon>
        <taxon>Aspergillaceae</taxon>
        <taxon>Penicillium</taxon>
    </lineage>
</organism>
<reference evidence="3" key="2">
    <citation type="submission" date="2023-01" db="EMBL/GenBank/DDBJ databases">
        <authorList>
            <person name="Petersen C."/>
        </authorList>
    </citation>
    <scope>NUCLEOTIDE SEQUENCE</scope>
    <source>
        <strain evidence="3">IBT 17514</strain>
    </source>
</reference>